<evidence type="ECO:0000313" key="4">
    <source>
        <dbReference type="Proteomes" id="UP000198461"/>
    </source>
</evidence>
<feature type="coiled-coil region" evidence="1">
    <location>
        <begin position="619"/>
        <end position="646"/>
    </location>
</feature>
<evidence type="ECO:0000259" key="2">
    <source>
        <dbReference type="Pfam" id="PF01973"/>
    </source>
</evidence>
<dbReference type="Pfam" id="PF01973">
    <property type="entry name" value="MptE-like"/>
    <property type="match status" value="1"/>
</dbReference>
<dbReference type="Pfam" id="PF13428">
    <property type="entry name" value="TPR_14"/>
    <property type="match status" value="1"/>
</dbReference>
<name>A0A1N6E6N2_9GAMM</name>
<dbReference type="InterPro" id="IPR002826">
    <property type="entry name" value="MptE-like"/>
</dbReference>
<evidence type="ECO:0000313" key="3">
    <source>
        <dbReference type="EMBL" id="SIN78643.1"/>
    </source>
</evidence>
<reference evidence="3 4" key="1">
    <citation type="submission" date="2016-11" db="EMBL/GenBank/DDBJ databases">
        <authorList>
            <person name="Jaros S."/>
            <person name="Januszkiewicz K."/>
            <person name="Wedrychowicz H."/>
        </authorList>
    </citation>
    <scope>NUCLEOTIDE SEQUENCE [LARGE SCALE GENOMIC DNA]</scope>
    <source>
        <strain evidence="3 4">DSM 17737</strain>
    </source>
</reference>
<dbReference type="EMBL" id="FSRE01000001">
    <property type="protein sequence ID" value="SIN78643.1"/>
    <property type="molecule type" value="Genomic_DNA"/>
</dbReference>
<evidence type="ECO:0000256" key="1">
    <source>
        <dbReference type="SAM" id="Coils"/>
    </source>
</evidence>
<proteinExistence type="predicted"/>
<dbReference type="InterPro" id="IPR011990">
    <property type="entry name" value="TPR-like_helical_dom_sf"/>
</dbReference>
<dbReference type="PANTHER" id="PTHR41786:SF1">
    <property type="entry name" value="6-HYDROXYMETHYLPTERIN DIPHOSPHOKINASE MPTE-LIKE DOMAIN-CONTAINING PROTEIN"/>
    <property type="match status" value="1"/>
</dbReference>
<sequence>MPWQENRFGDRWLTEINGPAFAQQPANVIFERTFGDTFDQPDMLYLICGSDSGLLSRHLEQKCGERKKFIILEREDVLEQIESPKAKCVEVRPFETLDMKALAEAYPEYIDHNRYMVVRSLAILDNVNPDYAAMWPELLETYKIFQFSQASLLGTRRFIDAQLFNVPFNEKPVADLKDVLQGRSVLLLGGGPTLDNGIEWIKQNRDQLIIAAVARIGRRLKEEGITPDFFAAVDPNDVSYDNSKWITPFEGETCLLHTNYTNSALLGEWRNLDAFSEYRYPWHTEAEVRNLPTVGPTVTNTLLQLVTYMGAENIYLLGVDFCFGPRGETHESGSLEAKMAKNAHESDLRIETYSGRQALTNTPFYQAAQAMESFVQEIRHERPNLHVYQLGHESARLKGVPLARFEKVQLNSRETIKKVRTAIAGHLQKDPPTRKRYLQEALGEVQTELKKIRSVQKLAKEGMEKASRLFEDYEQLDRLTQGIVRIKKKLESRHKDELELLFQYAVGSYKEFMRPQDEEQEQSHDEIKTSLTNYFEAFHKNATDLRHALERSIKHIQNEIDALDPAKLQKCTRFWIENGMEGRIYWWLKFHALSPAELNDKDRKLVEKLQSLHEDKLHNDLESKLVNRLQSQAQKLEHQLKLLNELFEARDKHGIEILLPALKDGGTQRAEQIHALGCGYLAELSGKEAEALQAYLQVNETDILPKALNRIAQIALRQGNLELAMPALEMLIQYDERYLILYADLLAAQGDFAGAVQLYDHYLSKHMDDYSVWLKAGEAAFKGGDMIAAQQCALHVLEKTADAGLRQQAEELLNRLDQE</sequence>
<dbReference type="STRING" id="364032.SAMN05443662_0625"/>
<protein>
    <submittedName>
        <fullName evidence="3">Uncharacterized conserved protein</fullName>
    </submittedName>
</protein>
<feature type="domain" description="6-hydroxymethylpterin diphosphokinase MptE-like" evidence="2">
    <location>
        <begin position="162"/>
        <end position="323"/>
    </location>
</feature>
<accession>A0A1N6E6N2</accession>
<dbReference type="SUPFAM" id="SSF48452">
    <property type="entry name" value="TPR-like"/>
    <property type="match status" value="1"/>
</dbReference>
<organism evidence="3 4">
    <name type="scientific">Sulfurivirga caldicuralii</name>
    <dbReference type="NCBI Taxonomy" id="364032"/>
    <lineage>
        <taxon>Bacteria</taxon>
        <taxon>Pseudomonadati</taxon>
        <taxon>Pseudomonadota</taxon>
        <taxon>Gammaproteobacteria</taxon>
        <taxon>Thiotrichales</taxon>
        <taxon>Piscirickettsiaceae</taxon>
        <taxon>Sulfurivirga</taxon>
    </lineage>
</organism>
<keyword evidence="4" id="KW-1185">Reference proteome</keyword>
<gene>
    <name evidence="3" type="ORF">SAMN05443662_0625</name>
</gene>
<dbReference type="PANTHER" id="PTHR41786">
    <property type="entry name" value="MOTILITY ACCESSORY FACTOR MAF"/>
    <property type="match status" value="1"/>
</dbReference>
<keyword evidence="1" id="KW-0175">Coiled coil</keyword>
<dbReference type="Gene3D" id="1.25.40.10">
    <property type="entry name" value="Tetratricopeptide repeat domain"/>
    <property type="match status" value="1"/>
</dbReference>
<dbReference type="AlphaFoldDB" id="A0A1N6E6N2"/>
<dbReference type="Proteomes" id="UP000198461">
    <property type="component" value="Unassembled WGS sequence"/>
</dbReference>